<sequence>MNNISQLDLIENLNFDNLLKGCSSWNDIYLTLELSGLNTTKWLPIEFTKENYSDKEAIKKSICDLLSNVKNNIRKTIENLDLTLSLFLEAISKSENDITRYGIYNNEYFFQLLKNLKAKFSNRSCQCDIEFILVFFSNFRKYYQKLVVNFTEYIVAKYIHNSTLNSL</sequence>
<protein>
    <submittedName>
        <fullName evidence="1">Uncharacterized protein</fullName>
    </submittedName>
</protein>
<gene>
    <name evidence="1" type="ORF">GSF12_06915</name>
</gene>
<name>A0A6P1KID8_FAUOS</name>
<organism evidence="1">
    <name type="scientific">Faucicola osloensis</name>
    <name type="common">Moraxella osloensis</name>
    <dbReference type="NCBI Taxonomy" id="34062"/>
    <lineage>
        <taxon>Bacteria</taxon>
        <taxon>Pseudomonadati</taxon>
        <taxon>Pseudomonadota</taxon>
        <taxon>Gammaproteobacteria</taxon>
        <taxon>Moraxellales</taxon>
        <taxon>Moraxellaceae</taxon>
        <taxon>Faucicola</taxon>
    </lineage>
</organism>
<accession>A0A6P1KID8</accession>
<proteinExistence type="predicted"/>
<reference evidence="1" key="1">
    <citation type="journal article" date="2020" name="Microbiol. Resour. Announc.">
        <title>Complete Genome Sequence of Moraxella osloensis Strain YV1, Isolated from an Australian Wastewater Treatment Plant.</title>
        <authorList>
            <person name="Batinovic S."/>
            <person name="Rice D.T.F."/>
            <person name="Seviour R.J."/>
            <person name="Petrovski S."/>
        </authorList>
    </citation>
    <scope>NUCLEOTIDE SEQUENCE</scope>
    <source>
        <strain evidence="1">YV1</strain>
    </source>
</reference>
<dbReference type="EMBL" id="CP047226">
    <property type="protein sequence ID" value="QHG09643.1"/>
    <property type="molecule type" value="Genomic_DNA"/>
</dbReference>
<dbReference type="AlphaFoldDB" id="A0A6P1KID8"/>
<evidence type="ECO:0000313" key="1">
    <source>
        <dbReference type="EMBL" id="QHG09643.1"/>
    </source>
</evidence>